<evidence type="ECO:0000256" key="5">
    <source>
        <dbReference type="SAM" id="MobiDB-lite"/>
    </source>
</evidence>
<comment type="similarity">
    <text evidence="1 4">Belongs to the short-chain dehydrogenases/reductases (SDR) family.</text>
</comment>
<sequence length="459" mass="50501">VIARRRYHSPLAHCLVGPSDQLPPRAPAAGTWPPSPAQVSLGLGARCYPYHQYQYHTLTHPANPLPHTTRGGGRPALSSFSPSHSHPHPREMMRPSPCRVRPCAGAAAAAAIPISSTRLHQRPRVIFPAAAAPMDGATTRPSPPHHSHRLDAVSREHETIPERLAVVTGGNRGIGLEVCRQLAVQGVMVILTARNEKRGKDAVESLRHECNLSNITFHPLDILDDDSTASLAKHIETRHGKLDILVNNAGVGGVVVDQDGLRALNIDPNTWLSGKAAHLLERVVVQTYDEAVKCLDTNYYGIKRVTEGLLPLLKQSTSGARIVNTTSLRSELQRMPNEKLREELRNADAWDEKRIEAMLDEFLEALKHGRLEEAGWPTMLPAYSMSKMVVNLYTRILAKRHPEMRINCVHPGFVKTEINWNTGVIPPEEGARGAVKLALLPDNGNTGCYFDQTELGVAW</sequence>
<organism evidence="6 7">
    <name type="scientific">Paspalum notatum var. saurae</name>
    <dbReference type="NCBI Taxonomy" id="547442"/>
    <lineage>
        <taxon>Eukaryota</taxon>
        <taxon>Viridiplantae</taxon>
        <taxon>Streptophyta</taxon>
        <taxon>Embryophyta</taxon>
        <taxon>Tracheophyta</taxon>
        <taxon>Spermatophyta</taxon>
        <taxon>Magnoliopsida</taxon>
        <taxon>Liliopsida</taxon>
        <taxon>Poales</taxon>
        <taxon>Poaceae</taxon>
        <taxon>PACMAD clade</taxon>
        <taxon>Panicoideae</taxon>
        <taxon>Andropogonodae</taxon>
        <taxon>Paspaleae</taxon>
        <taxon>Paspalinae</taxon>
        <taxon>Paspalum</taxon>
    </lineage>
</organism>
<dbReference type="InterPro" id="IPR036291">
    <property type="entry name" value="NAD(P)-bd_dom_sf"/>
</dbReference>
<dbReference type="SUPFAM" id="SSF51735">
    <property type="entry name" value="NAD(P)-binding Rossmann-fold domains"/>
    <property type="match status" value="1"/>
</dbReference>
<keyword evidence="3" id="KW-0560">Oxidoreductase</keyword>
<dbReference type="AlphaFoldDB" id="A0AAQ3WMD1"/>
<evidence type="ECO:0000256" key="3">
    <source>
        <dbReference type="ARBA" id="ARBA00023002"/>
    </source>
</evidence>
<feature type="non-terminal residue" evidence="6">
    <location>
        <position position="1"/>
    </location>
</feature>
<feature type="region of interest" description="Disordered" evidence="5">
    <location>
        <begin position="61"/>
        <end position="97"/>
    </location>
</feature>
<dbReference type="Pfam" id="PF00106">
    <property type="entry name" value="adh_short"/>
    <property type="match status" value="1"/>
</dbReference>
<keyword evidence="2" id="KW-0521">NADP</keyword>
<dbReference type="EMBL" id="CP144747">
    <property type="protein sequence ID" value="WVZ67122.1"/>
    <property type="molecule type" value="Genomic_DNA"/>
</dbReference>
<evidence type="ECO:0000313" key="6">
    <source>
        <dbReference type="EMBL" id="WVZ67122.1"/>
    </source>
</evidence>
<dbReference type="GO" id="GO:0016020">
    <property type="term" value="C:membrane"/>
    <property type="evidence" value="ECO:0007669"/>
    <property type="project" value="TreeGrafter"/>
</dbReference>
<proteinExistence type="inferred from homology"/>
<dbReference type="InterPro" id="IPR002347">
    <property type="entry name" value="SDR_fam"/>
</dbReference>
<dbReference type="GO" id="GO:0016491">
    <property type="term" value="F:oxidoreductase activity"/>
    <property type="evidence" value="ECO:0007669"/>
    <property type="project" value="UniProtKB-KW"/>
</dbReference>
<gene>
    <name evidence="6" type="ORF">U9M48_016247</name>
</gene>
<reference evidence="6 7" key="1">
    <citation type="submission" date="2024-02" db="EMBL/GenBank/DDBJ databases">
        <title>High-quality chromosome-scale genome assembly of Pensacola bahiagrass (Paspalum notatum Flugge var. saurae).</title>
        <authorList>
            <person name="Vega J.M."/>
            <person name="Podio M."/>
            <person name="Orjuela J."/>
            <person name="Siena L.A."/>
            <person name="Pessino S.C."/>
            <person name="Combes M.C."/>
            <person name="Mariac C."/>
            <person name="Albertini E."/>
            <person name="Pupilli F."/>
            <person name="Ortiz J.P.A."/>
            <person name="Leblanc O."/>
        </authorList>
    </citation>
    <scope>NUCLEOTIDE SEQUENCE [LARGE SCALE GENOMIC DNA]</scope>
    <source>
        <strain evidence="6">R1</strain>
        <tissue evidence="6">Leaf</tissue>
    </source>
</reference>
<name>A0AAQ3WMD1_PASNO</name>
<evidence type="ECO:0000256" key="2">
    <source>
        <dbReference type="ARBA" id="ARBA00022857"/>
    </source>
</evidence>
<keyword evidence="7" id="KW-1185">Reference proteome</keyword>
<protein>
    <submittedName>
        <fullName evidence="6">Uncharacterized protein</fullName>
    </submittedName>
</protein>
<dbReference type="PANTHER" id="PTHR43490:SF73">
    <property type="entry name" value="OS07G0685800 PROTEIN"/>
    <property type="match status" value="1"/>
</dbReference>
<evidence type="ECO:0000313" key="7">
    <source>
        <dbReference type="Proteomes" id="UP001341281"/>
    </source>
</evidence>
<dbReference type="PRINTS" id="PR00080">
    <property type="entry name" value="SDRFAMILY"/>
</dbReference>
<dbReference type="PRINTS" id="PR00081">
    <property type="entry name" value="GDHRDH"/>
</dbReference>
<evidence type="ECO:0000256" key="1">
    <source>
        <dbReference type="ARBA" id="ARBA00006484"/>
    </source>
</evidence>
<dbReference type="PANTHER" id="PTHR43490">
    <property type="entry name" value="(+)-NEOMENTHOL DEHYDROGENASE"/>
    <property type="match status" value="1"/>
</dbReference>
<dbReference type="Gene3D" id="3.40.50.720">
    <property type="entry name" value="NAD(P)-binding Rossmann-like Domain"/>
    <property type="match status" value="1"/>
</dbReference>
<accession>A0AAQ3WMD1</accession>
<dbReference type="Proteomes" id="UP001341281">
    <property type="component" value="Chromosome 03"/>
</dbReference>
<evidence type="ECO:0000256" key="4">
    <source>
        <dbReference type="RuleBase" id="RU000363"/>
    </source>
</evidence>